<name>A0A7D9DZW9_PARCT</name>
<organism evidence="1 2">
    <name type="scientific">Paramuricea clavata</name>
    <name type="common">Red gorgonian</name>
    <name type="synonym">Violescent sea-whip</name>
    <dbReference type="NCBI Taxonomy" id="317549"/>
    <lineage>
        <taxon>Eukaryota</taxon>
        <taxon>Metazoa</taxon>
        <taxon>Cnidaria</taxon>
        <taxon>Anthozoa</taxon>
        <taxon>Octocorallia</taxon>
        <taxon>Malacalcyonacea</taxon>
        <taxon>Plexauridae</taxon>
        <taxon>Paramuricea</taxon>
    </lineage>
</organism>
<reference evidence="1" key="1">
    <citation type="submission" date="2020-04" db="EMBL/GenBank/DDBJ databases">
        <authorList>
            <person name="Alioto T."/>
            <person name="Alioto T."/>
            <person name="Gomez Garrido J."/>
        </authorList>
    </citation>
    <scope>NUCLEOTIDE SEQUENCE</scope>
    <source>
        <strain evidence="1">A484AB</strain>
    </source>
</reference>
<dbReference type="Proteomes" id="UP001152795">
    <property type="component" value="Unassembled WGS sequence"/>
</dbReference>
<dbReference type="InterPro" id="IPR037764">
    <property type="entry name" value="CEBPZOS"/>
</dbReference>
<dbReference type="AlphaFoldDB" id="A0A7D9DZW9"/>
<gene>
    <name evidence="1" type="ORF">PACLA_8A037007</name>
</gene>
<dbReference type="OrthoDB" id="5804148at2759"/>
<dbReference type="PANTHER" id="PTHR38001:SF1">
    <property type="entry name" value="PROTEIN CEBPZOS"/>
    <property type="match status" value="1"/>
</dbReference>
<sequence>MLSKKARRYLGTAVIAVELGCFIGAYRVWHMMNTDQDYRKSMHENYPSVLDVFYYSAERFAGNVEVRKDDYKSWGVSTE</sequence>
<evidence type="ECO:0000313" key="2">
    <source>
        <dbReference type="Proteomes" id="UP001152795"/>
    </source>
</evidence>
<keyword evidence="2" id="KW-1185">Reference proteome</keyword>
<comment type="caution">
    <text evidence="1">The sequence shown here is derived from an EMBL/GenBank/DDBJ whole genome shotgun (WGS) entry which is preliminary data.</text>
</comment>
<dbReference type="EMBL" id="CACRXK020002939">
    <property type="protein sequence ID" value="CAB3996754.1"/>
    <property type="molecule type" value="Genomic_DNA"/>
</dbReference>
<proteinExistence type="predicted"/>
<accession>A0A7D9DZW9</accession>
<dbReference type="PANTHER" id="PTHR38001">
    <property type="entry name" value="PROTEIN CEBPZOS"/>
    <property type="match status" value="1"/>
</dbReference>
<evidence type="ECO:0000313" key="1">
    <source>
        <dbReference type="EMBL" id="CAB3996754.1"/>
    </source>
</evidence>
<protein>
    <submittedName>
        <fullName evidence="1">Uncharacterized protein</fullName>
    </submittedName>
</protein>